<proteinExistence type="predicted"/>
<evidence type="ECO:0000313" key="3">
    <source>
        <dbReference type="Proteomes" id="UP000635565"/>
    </source>
</evidence>
<reference evidence="2 3" key="1">
    <citation type="journal article" date="2021" name="Int. J. Syst. Evol. Microbiol.">
        <title>Reticulibacter mediterranei gen. nov., sp. nov., within the new family Reticulibacteraceae fam. nov., and Ktedonospora formicarum gen. nov., sp. nov., Ktedonobacter robiniae sp. nov., Dictyobacter formicarum sp. nov. and Dictyobacter arantiisoli sp. nov., belonging to the class Ktedonobacteria.</title>
        <authorList>
            <person name="Yabe S."/>
            <person name="Zheng Y."/>
            <person name="Wang C.M."/>
            <person name="Sakai Y."/>
            <person name="Abe K."/>
            <person name="Yokota A."/>
            <person name="Donadio S."/>
            <person name="Cavaletti L."/>
            <person name="Monciardini P."/>
        </authorList>
    </citation>
    <scope>NUCLEOTIDE SEQUENCE [LARGE SCALE GENOMIC DNA]</scope>
    <source>
        <strain evidence="2 3">SOSP1-9</strain>
    </source>
</reference>
<gene>
    <name evidence="2" type="ORF">KSZ_32500</name>
</gene>
<dbReference type="InterPro" id="IPR056135">
    <property type="entry name" value="DUF7718"/>
</dbReference>
<dbReference type="Pfam" id="PF24839">
    <property type="entry name" value="DUF7718"/>
    <property type="match status" value="1"/>
</dbReference>
<organism evidence="2 3">
    <name type="scientific">Dictyobacter formicarum</name>
    <dbReference type="NCBI Taxonomy" id="2778368"/>
    <lineage>
        <taxon>Bacteria</taxon>
        <taxon>Bacillati</taxon>
        <taxon>Chloroflexota</taxon>
        <taxon>Ktedonobacteria</taxon>
        <taxon>Ktedonobacterales</taxon>
        <taxon>Dictyobacteraceae</taxon>
        <taxon>Dictyobacter</taxon>
    </lineage>
</organism>
<evidence type="ECO:0000313" key="2">
    <source>
        <dbReference type="EMBL" id="GHO85244.1"/>
    </source>
</evidence>
<feature type="domain" description="DUF7718" evidence="1">
    <location>
        <begin position="25"/>
        <end position="99"/>
    </location>
</feature>
<protein>
    <recommendedName>
        <fullName evidence="1">DUF7718 domain-containing protein</fullName>
    </recommendedName>
</protein>
<sequence length="103" mass="12258">MSPEDRITYVYKQDDKYKIIDVTDVSYEIFLNQKWVTILRYDNAHGFHRHLIGSISHPEADVVTPLNISGQSESLLRWAIEDIKVNWWYHRAAYFKRNNLTDS</sequence>
<keyword evidence="3" id="KW-1185">Reference proteome</keyword>
<accession>A0ABQ3VGD2</accession>
<dbReference type="EMBL" id="BNJJ01000008">
    <property type="protein sequence ID" value="GHO85244.1"/>
    <property type="molecule type" value="Genomic_DNA"/>
</dbReference>
<comment type="caution">
    <text evidence="2">The sequence shown here is derived from an EMBL/GenBank/DDBJ whole genome shotgun (WGS) entry which is preliminary data.</text>
</comment>
<name>A0ABQ3VGD2_9CHLR</name>
<dbReference type="Proteomes" id="UP000635565">
    <property type="component" value="Unassembled WGS sequence"/>
</dbReference>
<evidence type="ECO:0000259" key="1">
    <source>
        <dbReference type="Pfam" id="PF24839"/>
    </source>
</evidence>